<dbReference type="Proteomes" id="UP000299102">
    <property type="component" value="Unassembled WGS sequence"/>
</dbReference>
<dbReference type="EMBL" id="BGZK01000560">
    <property type="protein sequence ID" value="GBP50206.1"/>
    <property type="molecule type" value="Genomic_DNA"/>
</dbReference>
<organism evidence="1 2">
    <name type="scientific">Eumeta variegata</name>
    <name type="common">Bagworm moth</name>
    <name type="synonym">Eumeta japonica</name>
    <dbReference type="NCBI Taxonomy" id="151549"/>
    <lineage>
        <taxon>Eukaryota</taxon>
        <taxon>Metazoa</taxon>
        <taxon>Ecdysozoa</taxon>
        <taxon>Arthropoda</taxon>
        <taxon>Hexapoda</taxon>
        <taxon>Insecta</taxon>
        <taxon>Pterygota</taxon>
        <taxon>Neoptera</taxon>
        <taxon>Endopterygota</taxon>
        <taxon>Lepidoptera</taxon>
        <taxon>Glossata</taxon>
        <taxon>Ditrysia</taxon>
        <taxon>Tineoidea</taxon>
        <taxon>Psychidae</taxon>
        <taxon>Oiketicinae</taxon>
        <taxon>Eumeta</taxon>
    </lineage>
</organism>
<reference evidence="1 2" key="1">
    <citation type="journal article" date="2019" name="Commun. Biol.">
        <title>The bagworm genome reveals a unique fibroin gene that provides high tensile strength.</title>
        <authorList>
            <person name="Kono N."/>
            <person name="Nakamura H."/>
            <person name="Ohtoshi R."/>
            <person name="Tomita M."/>
            <person name="Numata K."/>
            <person name="Arakawa K."/>
        </authorList>
    </citation>
    <scope>NUCLEOTIDE SEQUENCE [LARGE SCALE GENOMIC DNA]</scope>
</reference>
<name>A0A4C1WFJ4_EUMVA</name>
<dbReference type="AlphaFoldDB" id="A0A4C1WFJ4"/>
<comment type="caution">
    <text evidence="1">The sequence shown here is derived from an EMBL/GenBank/DDBJ whole genome shotgun (WGS) entry which is preliminary data.</text>
</comment>
<proteinExistence type="predicted"/>
<gene>
    <name evidence="1" type="ORF">EVAR_97208_1</name>
</gene>
<sequence>MVDERAQQCKIKVKCAPYLRIDCSVPPHRCEFYSHLSDFLLVRFHSSRCQIGYRSAVRVTNCYLFSRLKFRAPPIRRHERYAIYEPYIHKGTAMGAIAK</sequence>
<protein>
    <submittedName>
        <fullName evidence="1">Uncharacterized protein</fullName>
    </submittedName>
</protein>
<evidence type="ECO:0000313" key="1">
    <source>
        <dbReference type="EMBL" id="GBP50206.1"/>
    </source>
</evidence>
<keyword evidence="2" id="KW-1185">Reference proteome</keyword>
<evidence type="ECO:0000313" key="2">
    <source>
        <dbReference type="Proteomes" id="UP000299102"/>
    </source>
</evidence>
<accession>A0A4C1WFJ4</accession>